<dbReference type="EMBL" id="FTOM01000001">
    <property type="protein sequence ID" value="SIS52313.1"/>
    <property type="molecule type" value="Genomic_DNA"/>
</dbReference>
<feature type="domain" description="EamA" evidence="2">
    <location>
        <begin position="11"/>
        <end position="145"/>
    </location>
</feature>
<keyword evidence="4" id="KW-1185">Reference proteome</keyword>
<feature type="transmembrane region" description="Helical" evidence="1">
    <location>
        <begin position="155"/>
        <end position="172"/>
    </location>
</feature>
<keyword evidence="1" id="KW-1133">Transmembrane helix</keyword>
<name>A0A1N7JSJ0_9RHOB</name>
<feature type="domain" description="EamA" evidence="2">
    <location>
        <begin position="157"/>
        <end position="283"/>
    </location>
</feature>
<dbReference type="Proteomes" id="UP000186098">
    <property type="component" value="Unassembled WGS sequence"/>
</dbReference>
<dbReference type="OrthoDB" id="9807937at2"/>
<feature type="transmembrane region" description="Helical" evidence="1">
    <location>
        <begin position="131"/>
        <end position="149"/>
    </location>
</feature>
<feature type="transmembrane region" description="Helical" evidence="1">
    <location>
        <begin position="245"/>
        <end position="263"/>
    </location>
</feature>
<dbReference type="AlphaFoldDB" id="A0A1N7JSJ0"/>
<sequence>MSQTDSRAPLRGIVMMAGAMAIFALQDGISRHLAAVANVYMVVMIRYWVFALFVVMLAARSPGGLGRAVRSGMPRVQALRAIVLVVEVLVMIQGFVILGLVESHAVFAAYPLMIAALSGPILGEHVGWRRWSAIGVGFAGVLVILQPGVRVFDPAALIPLAAALLFALYGLLTRYVARADDAMVSFFWTGTLGALAATAAGIWFLEPLAAVDWVWMALLCATSTAAHWMLIRAYEIAEASAIQPFAYLQLVFIAVIGTTIFGETLRPELVVGAAMVVGAGLFTLWRARKRAEGG</sequence>
<feature type="transmembrane region" description="Helical" evidence="1">
    <location>
        <begin position="12"/>
        <end position="29"/>
    </location>
</feature>
<evidence type="ECO:0000256" key="1">
    <source>
        <dbReference type="SAM" id="Phobius"/>
    </source>
</evidence>
<dbReference type="InterPro" id="IPR037185">
    <property type="entry name" value="EmrE-like"/>
</dbReference>
<organism evidence="3 4">
    <name type="scientific">Phaeovulum vinaykumarii</name>
    <dbReference type="NCBI Taxonomy" id="407234"/>
    <lineage>
        <taxon>Bacteria</taxon>
        <taxon>Pseudomonadati</taxon>
        <taxon>Pseudomonadota</taxon>
        <taxon>Alphaproteobacteria</taxon>
        <taxon>Rhodobacterales</taxon>
        <taxon>Paracoccaceae</taxon>
        <taxon>Phaeovulum</taxon>
    </lineage>
</organism>
<feature type="transmembrane region" description="Helical" evidence="1">
    <location>
        <begin position="269"/>
        <end position="287"/>
    </location>
</feature>
<proteinExistence type="predicted"/>
<dbReference type="InterPro" id="IPR000620">
    <property type="entry name" value="EamA_dom"/>
</dbReference>
<keyword evidence="1" id="KW-0472">Membrane</keyword>
<dbReference type="STRING" id="407234.SAMN05421795_101297"/>
<dbReference type="Pfam" id="PF00892">
    <property type="entry name" value="EamA"/>
    <property type="match status" value="2"/>
</dbReference>
<feature type="transmembrane region" description="Helical" evidence="1">
    <location>
        <begin position="211"/>
        <end position="233"/>
    </location>
</feature>
<evidence type="ECO:0000259" key="2">
    <source>
        <dbReference type="Pfam" id="PF00892"/>
    </source>
</evidence>
<evidence type="ECO:0000313" key="3">
    <source>
        <dbReference type="EMBL" id="SIS52313.1"/>
    </source>
</evidence>
<dbReference type="SUPFAM" id="SSF103481">
    <property type="entry name" value="Multidrug resistance efflux transporter EmrE"/>
    <property type="match status" value="2"/>
</dbReference>
<feature type="transmembrane region" description="Helical" evidence="1">
    <location>
        <begin position="184"/>
        <end position="205"/>
    </location>
</feature>
<feature type="transmembrane region" description="Helical" evidence="1">
    <location>
        <begin position="79"/>
        <end position="101"/>
    </location>
</feature>
<feature type="transmembrane region" description="Helical" evidence="1">
    <location>
        <begin position="107"/>
        <end position="124"/>
    </location>
</feature>
<keyword evidence="1" id="KW-0812">Transmembrane</keyword>
<dbReference type="GO" id="GO:0016020">
    <property type="term" value="C:membrane"/>
    <property type="evidence" value="ECO:0007669"/>
    <property type="project" value="InterPro"/>
</dbReference>
<gene>
    <name evidence="3" type="ORF">SAMN05421795_101297</name>
</gene>
<dbReference type="RefSeq" id="WP_076363147.1">
    <property type="nucleotide sequence ID" value="NZ_FTOM01000001.1"/>
</dbReference>
<dbReference type="PANTHER" id="PTHR22911:SF103">
    <property type="entry name" value="BLR2811 PROTEIN"/>
    <property type="match status" value="1"/>
</dbReference>
<accession>A0A1N7JSJ0</accession>
<protein>
    <submittedName>
        <fullName evidence="3">S-adenosylmethionine uptake transporter</fullName>
    </submittedName>
</protein>
<feature type="transmembrane region" description="Helical" evidence="1">
    <location>
        <begin position="35"/>
        <end position="58"/>
    </location>
</feature>
<reference evidence="4" key="1">
    <citation type="submission" date="2017-01" db="EMBL/GenBank/DDBJ databases">
        <authorList>
            <person name="Varghese N."/>
            <person name="Submissions S."/>
        </authorList>
    </citation>
    <scope>NUCLEOTIDE SEQUENCE [LARGE SCALE GENOMIC DNA]</scope>
    <source>
        <strain evidence="4">DSM 18714</strain>
    </source>
</reference>
<evidence type="ECO:0000313" key="4">
    <source>
        <dbReference type="Proteomes" id="UP000186098"/>
    </source>
</evidence>
<dbReference type="PANTHER" id="PTHR22911">
    <property type="entry name" value="ACYL-MALONYL CONDENSING ENZYME-RELATED"/>
    <property type="match status" value="1"/>
</dbReference>